<organism evidence="2 3">
    <name type="scientific">Streptosporangium jomthongense</name>
    <dbReference type="NCBI Taxonomy" id="1193683"/>
    <lineage>
        <taxon>Bacteria</taxon>
        <taxon>Bacillati</taxon>
        <taxon>Actinomycetota</taxon>
        <taxon>Actinomycetes</taxon>
        <taxon>Streptosporangiales</taxon>
        <taxon>Streptosporangiaceae</taxon>
        <taxon>Streptosporangium</taxon>
    </lineage>
</organism>
<keyword evidence="3" id="KW-1185">Reference proteome</keyword>
<dbReference type="CDD" id="cd04859">
    <property type="entry name" value="Prim_Pol"/>
    <property type="match status" value="1"/>
</dbReference>
<dbReference type="SMART" id="SM00943">
    <property type="entry name" value="Prim-Pol"/>
    <property type="match status" value="1"/>
</dbReference>
<proteinExistence type="predicted"/>
<protein>
    <submittedName>
        <fullName evidence="2">Bifunctional DNA primase/polymerase</fullName>
    </submittedName>
</protein>
<comment type="caution">
    <text evidence="2">The sequence shown here is derived from an EMBL/GenBank/DDBJ whole genome shotgun (WGS) entry which is preliminary data.</text>
</comment>
<sequence>MTSPQLRCALAAAARGWHVFPVSIGDKTPLSGFRWKRHATTDPEVIGRIWARRPFNVGISCGPSGLVVIDLDLPKPGEQVPDQWQRPGVEGGADVFALLCEQARQAVPWETFSVRTRKGGTHLYFTAPPGLALTNTSGEAGNGLGWRIDTRAEGGYVVGPGSYVDLPDGAGWYEPLHTADPAPLPGWLAERLRPAPLPPQRPVVVELRSGRRGTYLEAAIRSALSAIAAANGNLNTTLWGASVALGQLVAGGALDAATTENLLTQAAVTAGHPEAPARRTVRSGFRTGAQRPRRVPA</sequence>
<dbReference type="Proteomes" id="UP001595698">
    <property type="component" value="Unassembled WGS sequence"/>
</dbReference>
<dbReference type="EMBL" id="JBHSBC010000020">
    <property type="protein sequence ID" value="MFC3982469.1"/>
    <property type="molecule type" value="Genomic_DNA"/>
</dbReference>
<name>A0ABV8F1D8_9ACTN</name>
<dbReference type="InterPro" id="IPR015330">
    <property type="entry name" value="DNA_primase/pol_bifunc_N"/>
</dbReference>
<dbReference type="SUPFAM" id="SSF56747">
    <property type="entry name" value="Prim-pol domain"/>
    <property type="match status" value="1"/>
</dbReference>
<reference evidence="3" key="1">
    <citation type="journal article" date="2019" name="Int. J. Syst. Evol. Microbiol.">
        <title>The Global Catalogue of Microorganisms (GCM) 10K type strain sequencing project: providing services to taxonomists for standard genome sequencing and annotation.</title>
        <authorList>
            <consortium name="The Broad Institute Genomics Platform"/>
            <consortium name="The Broad Institute Genome Sequencing Center for Infectious Disease"/>
            <person name="Wu L."/>
            <person name="Ma J."/>
        </authorList>
    </citation>
    <scope>NUCLEOTIDE SEQUENCE [LARGE SCALE GENOMIC DNA]</scope>
    <source>
        <strain evidence="3">TBRC 7912</strain>
    </source>
</reference>
<evidence type="ECO:0000313" key="2">
    <source>
        <dbReference type="EMBL" id="MFC3982469.1"/>
    </source>
</evidence>
<evidence type="ECO:0000259" key="1">
    <source>
        <dbReference type="SMART" id="SM00943"/>
    </source>
</evidence>
<dbReference type="Pfam" id="PF09250">
    <property type="entry name" value="Prim-Pol"/>
    <property type="match status" value="1"/>
</dbReference>
<dbReference type="RefSeq" id="WP_386190717.1">
    <property type="nucleotide sequence ID" value="NZ_JBHSBC010000020.1"/>
</dbReference>
<evidence type="ECO:0000313" key="3">
    <source>
        <dbReference type="Proteomes" id="UP001595698"/>
    </source>
</evidence>
<accession>A0ABV8F1D8</accession>
<feature type="domain" description="DNA primase/polymerase bifunctional N-terminal" evidence="1">
    <location>
        <begin position="9"/>
        <end position="188"/>
    </location>
</feature>
<gene>
    <name evidence="2" type="ORF">ACFOYY_20160</name>
</gene>